<dbReference type="EMBL" id="CAEZTD010000018">
    <property type="protein sequence ID" value="CAB4556143.1"/>
    <property type="molecule type" value="Genomic_DNA"/>
</dbReference>
<organism evidence="2">
    <name type="scientific">freshwater metagenome</name>
    <dbReference type="NCBI Taxonomy" id="449393"/>
    <lineage>
        <taxon>unclassified sequences</taxon>
        <taxon>metagenomes</taxon>
        <taxon>ecological metagenomes</taxon>
    </lineage>
</organism>
<reference evidence="2" key="1">
    <citation type="submission" date="2020-05" db="EMBL/GenBank/DDBJ databases">
        <authorList>
            <person name="Chiriac C."/>
            <person name="Salcher M."/>
            <person name="Ghai R."/>
            <person name="Kavagutti S V."/>
        </authorList>
    </citation>
    <scope>NUCLEOTIDE SEQUENCE</scope>
</reference>
<dbReference type="AlphaFoldDB" id="A0A6J6D134"/>
<sequence length="579" mass="63077">MNLQRYDVIRRIAGPRSFSQLVFVPILITLTVGTWIPELQSGSPFYAEWRSIAITALLVSWGFATGMGLLVNKILPKPTVPRFVAVVLVFFVTEAGRTVLVAAQAQTMGLDTDPNWPYRIVAGGLTGWALFGLAAYLANEAEQYRATLGRLIQTQALLAELVSATQSDLEVRRVQLLEQVRTAVTDSIRSVLSSGGSSAREVADDLVRVSEDVVRPLSHSLIPEREVNPVIREPSTPRISISAVLNYATYVQPFRPVAVTLFTVLMVAGAVIFLWPIEVLPAFIALLAWVFGFLGLMSWTVTPRLKTMRVPWRVITLTVAYLGSATVPGVFVMFATNTLKPEGWPYLIYIFLIAQIVLWPLAIISGVDQARADVIDKIRQSNQRLLWSRARLSSYLWGQQSTIAVALHKDVQGTLLAAAMKLKMSRDAGKTDAVAIDEIRAAVLDAAEFAVAPTDAVPLMEAVAAINSRWQGVFRVDVDDSTEAIARLDADSVCRRIVIDMLGEFVTNAVKHGQATSARVSMTLASDDVLLVQGVNNGRSLAATLGSGLGTRMLEAVSLDQGFENVPGGVRVWAEIPIV</sequence>
<gene>
    <name evidence="2" type="ORF">UFOPK1591_00384</name>
</gene>
<feature type="transmembrane region" description="Helical" evidence="1">
    <location>
        <begin position="314"/>
        <end position="334"/>
    </location>
</feature>
<name>A0A6J6D134_9ZZZZ</name>
<feature type="transmembrane region" description="Helical" evidence="1">
    <location>
        <begin position="49"/>
        <end position="71"/>
    </location>
</feature>
<feature type="transmembrane region" description="Helical" evidence="1">
    <location>
        <begin position="283"/>
        <end position="302"/>
    </location>
</feature>
<protein>
    <submittedName>
        <fullName evidence="2">Unannotated protein</fullName>
    </submittedName>
</protein>
<accession>A0A6J6D134</accession>
<feature type="transmembrane region" description="Helical" evidence="1">
    <location>
        <begin position="346"/>
        <end position="367"/>
    </location>
</feature>
<feature type="transmembrane region" description="Helical" evidence="1">
    <location>
        <begin position="257"/>
        <end position="277"/>
    </location>
</feature>
<keyword evidence="1" id="KW-0812">Transmembrane</keyword>
<keyword evidence="1" id="KW-1133">Transmembrane helix</keyword>
<proteinExistence type="predicted"/>
<feature type="transmembrane region" description="Helical" evidence="1">
    <location>
        <begin position="21"/>
        <end position="37"/>
    </location>
</feature>
<keyword evidence="1" id="KW-0472">Membrane</keyword>
<dbReference type="Gene3D" id="3.30.565.10">
    <property type="entry name" value="Histidine kinase-like ATPase, C-terminal domain"/>
    <property type="match status" value="1"/>
</dbReference>
<feature type="transmembrane region" description="Helical" evidence="1">
    <location>
        <begin position="116"/>
        <end position="138"/>
    </location>
</feature>
<evidence type="ECO:0000313" key="2">
    <source>
        <dbReference type="EMBL" id="CAB4556143.1"/>
    </source>
</evidence>
<feature type="transmembrane region" description="Helical" evidence="1">
    <location>
        <begin position="83"/>
        <end position="104"/>
    </location>
</feature>
<dbReference type="InterPro" id="IPR036890">
    <property type="entry name" value="HATPase_C_sf"/>
</dbReference>
<evidence type="ECO:0000256" key="1">
    <source>
        <dbReference type="SAM" id="Phobius"/>
    </source>
</evidence>